<evidence type="ECO:0000256" key="4">
    <source>
        <dbReference type="SAM" id="Phobius"/>
    </source>
</evidence>
<protein>
    <submittedName>
        <fullName evidence="6">Mannitol 1-phosphate dehydrogenase</fullName>
    </submittedName>
</protein>
<dbReference type="EMBL" id="JAGMVJ010000027">
    <property type="protein sequence ID" value="KAH7070167.1"/>
    <property type="molecule type" value="Genomic_DNA"/>
</dbReference>
<dbReference type="InterPro" id="IPR051104">
    <property type="entry name" value="FAD_monoxygenase"/>
</dbReference>
<dbReference type="PRINTS" id="PR00420">
    <property type="entry name" value="RNGMNOXGNASE"/>
</dbReference>
<keyword evidence="2" id="KW-0274">FAD</keyword>
<dbReference type="OrthoDB" id="417877at2759"/>
<evidence type="ECO:0000256" key="2">
    <source>
        <dbReference type="ARBA" id="ARBA00022827"/>
    </source>
</evidence>
<feature type="transmembrane region" description="Helical" evidence="4">
    <location>
        <begin position="47"/>
        <end position="70"/>
    </location>
</feature>
<comment type="caution">
    <text evidence="6">The sequence shown here is derived from an EMBL/GenBank/DDBJ whole genome shotgun (WGS) entry which is preliminary data.</text>
</comment>
<evidence type="ECO:0000256" key="3">
    <source>
        <dbReference type="ARBA" id="ARBA00023002"/>
    </source>
</evidence>
<accession>A0A8K0QTB6</accession>
<feature type="transmembrane region" description="Helical" evidence="4">
    <location>
        <begin position="16"/>
        <end position="35"/>
    </location>
</feature>
<feature type="domain" description="FAD-binding" evidence="5">
    <location>
        <begin position="17"/>
        <end position="388"/>
    </location>
</feature>
<sequence>MATAQSNAMFQNHTSLPIAIIGGGMGGLALAIGLVKHGVKVHVYEAAAAFAEIGAGVAFGVNATTALHLLDPRLLEGYKKHATFNADPARASTFYTMRWGAGMPGSAGHAAGDFICHLDDIWHSERAEMLGVKTRSCIHRARLLEELVALLPEGITTFGKSFQGAEESIDGSYRIEFTDGTTVEAAAIIGCDGIKSKVRELVCPSVQASYAREWAYRAVVPKADALKALGPDLALNGQIYCGHGGYIVTYPIENGDFINMVAIPHQKADSCGWGSEDWTVPATTSEILQRFAGWYPPLVDLISRNHLPSKWAMFHLQHDRPFYNHNICLLGDSAHATVPHLAAGAGMAMEDAYILSNLIASSGSIERLQDVFRAYDVVRRPRTQDCIKASLQASCGYCFSLPGVGDDVTALKKHLEQAFRWLWHVDLEAQLATAKTIQAGGVST</sequence>
<keyword evidence="3" id="KW-0560">Oxidoreductase</keyword>
<dbReference type="GO" id="GO:0044550">
    <property type="term" value="P:secondary metabolite biosynthetic process"/>
    <property type="evidence" value="ECO:0007669"/>
    <property type="project" value="TreeGrafter"/>
</dbReference>
<keyword evidence="4" id="KW-0812">Transmembrane</keyword>
<dbReference type="InterPro" id="IPR002938">
    <property type="entry name" value="FAD-bd"/>
</dbReference>
<dbReference type="SUPFAM" id="SSF54373">
    <property type="entry name" value="FAD-linked reductases, C-terminal domain"/>
    <property type="match status" value="1"/>
</dbReference>
<keyword evidence="1" id="KW-0285">Flavoprotein</keyword>
<keyword evidence="7" id="KW-1185">Reference proteome</keyword>
<gene>
    <name evidence="6" type="ORF">FB567DRAFT_539366</name>
</gene>
<dbReference type="Proteomes" id="UP000813461">
    <property type="component" value="Unassembled WGS sequence"/>
</dbReference>
<evidence type="ECO:0000313" key="6">
    <source>
        <dbReference type="EMBL" id="KAH7070167.1"/>
    </source>
</evidence>
<evidence type="ECO:0000256" key="1">
    <source>
        <dbReference type="ARBA" id="ARBA00022630"/>
    </source>
</evidence>
<dbReference type="PANTHER" id="PTHR46720">
    <property type="entry name" value="HYDROXYLASE, PUTATIVE (AFU_ORTHOLOGUE AFUA_3G01460)-RELATED"/>
    <property type="match status" value="1"/>
</dbReference>
<evidence type="ECO:0000313" key="7">
    <source>
        <dbReference type="Proteomes" id="UP000813461"/>
    </source>
</evidence>
<name>A0A8K0QTB6_9PLEO</name>
<dbReference type="InterPro" id="IPR036188">
    <property type="entry name" value="FAD/NAD-bd_sf"/>
</dbReference>
<keyword evidence="4" id="KW-1133">Transmembrane helix</keyword>
<keyword evidence="4" id="KW-0472">Membrane</keyword>
<evidence type="ECO:0000259" key="5">
    <source>
        <dbReference type="Pfam" id="PF01494"/>
    </source>
</evidence>
<dbReference type="Pfam" id="PF01494">
    <property type="entry name" value="FAD_binding_3"/>
    <property type="match status" value="1"/>
</dbReference>
<dbReference type="PANTHER" id="PTHR46720:SF3">
    <property type="entry name" value="FAD-BINDING DOMAIN-CONTAINING PROTEIN-RELATED"/>
    <property type="match status" value="1"/>
</dbReference>
<dbReference type="AlphaFoldDB" id="A0A8K0QTB6"/>
<reference evidence="6" key="1">
    <citation type="journal article" date="2021" name="Nat. Commun.">
        <title>Genetic determinants of endophytism in the Arabidopsis root mycobiome.</title>
        <authorList>
            <person name="Mesny F."/>
            <person name="Miyauchi S."/>
            <person name="Thiergart T."/>
            <person name="Pickel B."/>
            <person name="Atanasova L."/>
            <person name="Karlsson M."/>
            <person name="Huettel B."/>
            <person name="Barry K.W."/>
            <person name="Haridas S."/>
            <person name="Chen C."/>
            <person name="Bauer D."/>
            <person name="Andreopoulos W."/>
            <person name="Pangilinan J."/>
            <person name="LaButti K."/>
            <person name="Riley R."/>
            <person name="Lipzen A."/>
            <person name="Clum A."/>
            <person name="Drula E."/>
            <person name="Henrissat B."/>
            <person name="Kohler A."/>
            <person name="Grigoriev I.V."/>
            <person name="Martin F.M."/>
            <person name="Hacquard S."/>
        </authorList>
    </citation>
    <scope>NUCLEOTIDE SEQUENCE</scope>
    <source>
        <strain evidence="6">MPI-SDFR-AT-0120</strain>
    </source>
</reference>
<organism evidence="6 7">
    <name type="scientific">Paraphoma chrysanthemicola</name>
    <dbReference type="NCBI Taxonomy" id="798071"/>
    <lineage>
        <taxon>Eukaryota</taxon>
        <taxon>Fungi</taxon>
        <taxon>Dikarya</taxon>
        <taxon>Ascomycota</taxon>
        <taxon>Pezizomycotina</taxon>
        <taxon>Dothideomycetes</taxon>
        <taxon>Pleosporomycetidae</taxon>
        <taxon>Pleosporales</taxon>
        <taxon>Pleosporineae</taxon>
        <taxon>Phaeosphaeriaceae</taxon>
        <taxon>Paraphoma</taxon>
    </lineage>
</organism>
<dbReference type="SUPFAM" id="SSF51905">
    <property type="entry name" value="FAD/NAD(P)-binding domain"/>
    <property type="match status" value="1"/>
</dbReference>
<dbReference type="GO" id="GO:0071949">
    <property type="term" value="F:FAD binding"/>
    <property type="evidence" value="ECO:0007669"/>
    <property type="project" value="InterPro"/>
</dbReference>
<dbReference type="Gene3D" id="3.50.50.60">
    <property type="entry name" value="FAD/NAD(P)-binding domain"/>
    <property type="match status" value="1"/>
</dbReference>
<proteinExistence type="predicted"/>
<dbReference type="GO" id="GO:0016491">
    <property type="term" value="F:oxidoreductase activity"/>
    <property type="evidence" value="ECO:0007669"/>
    <property type="project" value="UniProtKB-KW"/>
</dbReference>